<accession>A0AAQ3JMS3</accession>
<evidence type="ECO:0000256" key="4">
    <source>
        <dbReference type="SAM" id="MobiDB-lite"/>
    </source>
</evidence>
<dbReference type="PANTHER" id="PTHR46159">
    <property type="entry name" value="PROTEIN TESMIN/TSO1-LIKE CXC 2"/>
    <property type="match status" value="1"/>
</dbReference>
<comment type="subcellular location">
    <subcellularLocation>
        <location evidence="1">Nucleus</location>
    </subcellularLocation>
</comment>
<evidence type="ECO:0000259" key="5">
    <source>
        <dbReference type="PROSITE" id="PS51634"/>
    </source>
</evidence>
<keyword evidence="3" id="KW-0539">Nucleus</keyword>
<evidence type="ECO:0000256" key="2">
    <source>
        <dbReference type="ARBA" id="ARBA00007267"/>
    </source>
</evidence>
<organism evidence="6 7">
    <name type="scientific">Canna indica</name>
    <name type="common">Indian-shot</name>
    <dbReference type="NCBI Taxonomy" id="4628"/>
    <lineage>
        <taxon>Eukaryota</taxon>
        <taxon>Viridiplantae</taxon>
        <taxon>Streptophyta</taxon>
        <taxon>Embryophyta</taxon>
        <taxon>Tracheophyta</taxon>
        <taxon>Spermatophyta</taxon>
        <taxon>Magnoliopsida</taxon>
        <taxon>Liliopsida</taxon>
        <taxon>Zingiberales</taxon>
        <taxon>Cannaceae</taxon>
        <taxon>Canna</taxon>
    </lineage>
</organism>
<feature type="region of interest" description="Disordered" evidence="4">
    <location>
        <begin position="718"/>
        <end position="764"/>
    </location>
</feature>
<dbReference type="InterPro" id="IPR044522">
    <property type="entry name" value="TSO1-like"/>
</dbReference>
<dbReference type="PROSITE" id="PS51634">
    <property type="entry name" value="CRC"/>
    <property type="match status" value="1"/>
</dbReference>
<dbReference type="GO" id="GO:0003700">
    <property type="term" value="F:DNA-binding transcription factor activity"/>
    <property type="evidence" value="ECO:0007669"/>
    <property type="project" value="InterPro"/>
</dbReference>
<evidence type="ECO:0000256" key="3">
    <source>
        <dbReference type="ARBA" id="ARBA00023242"/>
    </source>
</evidence>
<feature type="compositionally biased region" description="Polar residues" evidence="4">
    <location>
        <begin position="407"/>
        <end position="425"/>
    </location>
</feature>
<proteinExistence type="inferred from homology"/>
<dbReference type="Pfam" id="PF03638">
    <property type="entry name" value="TCR"/>
    <property type="match status" value="2"/>
</dbReference>
<reference evidence="6 7" key="1">
    <citation type="submission" date="2023-10" db="EMBL/GenBank/DDBJ databases">
        <title>Chromosome-scale genome assembly provides insights into flower coloration mechanisms of Canna indica.</title>
        <authorList>
            <person name="Li C."/>
        </authorList>
    </citation>
    <scope>NUCLEOTIDE SEQUENCE [LARGE SCALE GENOMIC DNA]</scope>
    <source>
        <tissue evidence="6">Flower</tissue>
    </source>
</reference>
<dbReference type="PANTHER" id="PTHR46159:SF12">
    <property type="entry name" value="PROTEIN TESMIN_TSO1-LIKE CXC 3-RELATED"/>
    <property type="match status" value="1"/>
</dbReference>
<evidence type="ECO:0000313" key="6">
    <source>
        <dbReference type="EMBL" id="WOK91766.1"/>
    </source>
</evidence>
<keyword evidence="7" id="KW-1185">Reference proteome</keyword>
<dbReference type="InterPro" id="IPR005172">
    <property type="entry name" value="CRC"/>
</dbReference>
<dbReference type="InterPro" id="IPR033467">
    <property type="entry name" value="Tesmin/TSO1-like_CXC"/>
</dbReference>
<sequence length="801" mass="86728">MEDTPTRSKSGGPPLSTIEDSPVFNFMNNLSPIQPVKTANSVHIAHTHQSLNLASLSSIFSSPHANPSRETRSLSRPSFVDFSKPENCSGYAAENIICSEVCDAARSSSFGATSQENCTVTCLLNEAIIDSPDQCPTVPSTLAHSIQYGSGSPNHMTTPSYVVKPNLKVNIGHTPVDFVPLVQNGVERQKKLFATECEVKENHPFELNEDKVLGCDWETLMSDEAGDLLIFDSSIEPEAQKGMGEEAEDNDVNNSFVSLLPNCTENDDALQKTQPDIAHVPCIQNVDQDHPMNYSEGSTKNHDAIITKMLPGTSQSQVDNHQRGIRRRCLVFDVAGVSIGNICSESNLKSSTSLSSKGKSICDVSKWRASVSPSLCALPGIGLHLNALATTSKDRMVSKETLASGKQLISTQSSTDPFPSTTAERNNQSECLPIEKDLSPIEKVEELQVIHHSAEKDTAAGNCDELSQDSPKKKRRKSENGGENEGCNRCNCKKSKCLKLYCVCFAAGVYCSEPCSCQGCFNKPIHEETVLATRKQIESRNPLAFAPKVIQPAEAGPEMGDDNNKTPASARHKRGCNCKKSNCLKKYCECYQGGVGCSISCRCEGCKNAYGRKDGTLPGAEEIEQAEEENGVSDKEKESLDDDQQTAGMQIGQHFSGNILPLTPYQSCRLSIDMPSFSSAKPPRITKLSILPSPGLYGSHMLQKSGVFPEHKFENNVKTGSEDDTPDILKPSASPAQGVKIASPNCKRVSPPHTGAGISPPNRKGCRKLILKSIPSFPSLNNDVSSEYSMNYPNSSFSSST</sequence>
<feature type="region of interest" description="Disordered" evidence="4">
    <location>
        <begin position="399"/>
        <end position="425"/>
    </location>
</feature>
<gene>
    <name evidence="6" type="ORF">Cni_G00457</name>
</gene>
<evidence type="ECO:0000313" key="7">
    <source>
        <dbReference type="Proteomes" id="UP001327560"/>
    </source>
</evidence>
<feature type="compositionally biased region" description="Polar residues" evidence="4">
    <location>
        <begin position="777"/>
        <end position="794"/>
    </location>
</feature>
<feature type="region of interest" description="Disordered" evidence="4">
    <location>
        <begin position="460"/>
        <end position="486"/>
    </location>
</feature>
<dbReference type="AlphaFoldDB" id="A0AAQ3JMS3"/>
<dbReference type="EMBL" id="CP136890">
    <property type="protein sequence ID" value="WOK91766.1"/>
    <property type="molecule type" value="Genomic_DNA"/>
</dbReference>
<feature type="region of interest" description="Disordered" evidence="4">
    <location>
        <begin position="777"/>
        <end position="801"/>
    </location>
</feature>
<comment type="similarity">
    <text evidence="2">Belongs to the lin-54 family.</text>
</comment>
<feature type="domain" description="CRC" evidence="5">
    <location>
        <begin position="486"/>
        <end position="611"/>
    </location>
</feature>
<protein>
    <recommendedName>
        <fullName evidence="5">CRC domain-containing protein</fullName>
    </recommendedName>
</protein>
<dbReference type="GO" id="GO:0005634">
    <property type="term" value="C:nucleus"/>
    <property type="evidence" value="ECO:0007669"/>
    <property type="project" value="UniProtKB-SubCell"/>
</dbReference>
<dbReference type="Proteomes" id="UP001327560">
    <property type="component" value="Chromosome 1"/>
</dbReference>
<name>A0AAQ3JMS3_9LILI</name>
<dbReference type="SMART" id="SM01114">
    <property type="entry name" value="CXC"/>
    <property type="match status" value="2"/>
</dbReference>
<evidence type="ECO:0000256" key="1">
    <source>
        <dbReference type="ARBA" id="ARBA00004123"/>
    </source>
</evidence>